<evidence type="ECO:0000313" key="2">
    <source>
        <dbReference type="Proteomes" id="UP001489719"/>
    </source>
</evidence>
<dbReference type="Proteomes" id="UP001489719">
    <property type="component" value="Unassembled WGS sequence"/>
</dbReference>
<protein>
    <submittedName>
        <fullName evidence="1">Uncharacterized protein</fullName>
    </submittedName>
</protein>
<proteinExistence type="predicted"/>
<accession>A0ACC3TU83</accession>
<name>A0ACC3TU83_9ASCO</name>
<sequence length="98" mass="11064">MRSSSNSIWAFIKKWKYRYDVTLPLYVMTSSEKFILNSFLFTCLVLLATAIYTYTPVQIQVVVRRAYYYYSGVDTSVCLDDDKVPSSSSAGVLSAGCV</sequence>
<evidence type="ECO:0000313" key="1">
    <source>
        <dbReference type="EMBL" id="KAK9324556.1"/>
    </source>
</evidence>
<organism evidence="1 2">
    <name type="scientific">Lipomyces orientalis</name>
    <dbReference type="NCBI Taxonomy" id="1233043"/>
    <lineage>
        <taxon>Eukaryota</taxon>
        <taxon>Fungi</taxon>
        <taxon>Dikarya</taxon>
        <taxon>Ascomycota</taxon>
        <taxon>Saccharomycotina</taxon>
        <taxon>Lipomycetes</taxon>
        <taxon>Lipomycetales</taxon>
        <taxon>Lipomycetaceae</taxon>
        <taxon>Lipomyces</taxon>
    </lineage>
</organism>
<reference evidence="2" key="1">
    <citation type="journal article" date="2024" name="Front. Bioeng. Biotechnol.">
        <title>Genome-scale model development and genomic sequencing of the oleaginous clade Lipomyces.</title>
        <authorList>
            <person name="Czajka J.J."/>
            <person name="Han Y."/>
            <person name="Kim J."/>
            <person name="Mondo S.J."/>
            <person name="Hofstad B.A."/>
            <person name="Robles A."/>
            <person name="Haridas S."/>
            <person name="Riley R."/>
            <person name="LaButti K."/>
            <person name="Pangilinan J."/>
            <person name="Andreopoulos W."/>
            <person name="Lipzen A."/>
            <person name="Yan J."/>
            <person name="Wang M."/>
            <person name="Ng V."/>
            <person name="Grigoriev I.V."/>
            <person name="Spatafora J.W."/>
            <person name="Magnuson J.K."/>
            <person name="Baker S.E."/>
            <person name="Pomraning K.R."/>
        </authorList>
    </citation>
    <scope>NUCLEOTIDE SEQUENCE [LARGE SCALE GENOMIC DNA]</scope>
    <source>
        <strain evidence="2">CBS 10300</strain>
    </source>
</reference>
<comment type="caution">
    <text evidence="1">The sequence shown here is derived from an EMBL/GenBank/DDBJ whole genome shotgun (WGS) entry which is preliminary data.</text>
</comment>
<dbReference type="EMBL" id="MU970048">
    <property type="protein sequence ID" value="KAK9324556.1"/>
    <property type="molecule type" value="Genomic_DNA"/>
</dbReference>
<gene>
    <name evidence="1" type="ORF">V1517DRAFT_43142</name>
</gene>
<keyword evidence="2" id="KW-1185">Reference proteome</keyword>